<keyword evidence="3" id="KW-1185">Reference proteome</keyword>
<dbReference type="RefSeq" id="WP_103677053.1">
    <property type="nucleotide sequence ID" value="NZ_PQGD01000007.1"/>
</dbReference>
<dbReference type="EMBL" id="PQGD01000007">
    <property type="protein sequence ID" value="POP48877.1"/>
    <property type="molecule type" value="Genomic_DNA"/>
</dbReference>
<evidence type="ECO:0000313" key="4">
    <source>
        <dbReference type="Proteomes" id="UP000247005"/>
    </source>
</evidence>
<organism evidence="2 4">
    <name type="scientific">Superficieibacter electus</name>
    <dbReference type="NCBI Taxonomy" id="2022662"/>
    <lineage>
        <taxon>Bacteria</taxon>
        <taxon>Pseudomonadati</taxon>
        <taxon>Pseudomonadota</taxon>
        <taxon>Gammaproteobacteria</taxon>
        <taxon>Enterobacterales</taxon>
        <taxon>Enterobacteriaceae</taxon>
        <taxon>Superficieibacter</taxon>
    </lineage>
</organism>
<dbReference type="Proteomes" id="UP000247005">
    <property type="component" value="Unassembled WGS sequence"/>
</dbReference>
<evidence type="ECO:0008006" key="5">
    <source>
        <dbReference type="Google" id="ProtNLM"/>
    </source>
</evidence>
<dbReference type="Pfam" id="PF24085">
    <property type="entry name" value="DUF7370"/>
    <property type="match status" value="1"/>
</dbReference>
<evidence type="ECO:0000313" key="2">
    <source>
        <dbReference type="EMBL" id="POP48877.1"/>
    </source>
</evidence>
<reference evidence="3 4" key="1">
    <citation type="submission" date="2018-01" db="EMBL/GenBank/DDBJ databases">
        <title>Superficieibacter electus gen. nov., sp. nov., an extended-spectrum beta-lactamase possessing member of the Enterobacteriaceae family, isolated from intensive care unit surfaces.</title>
        <authorList>
            <person name="Potter R.F."/>
            <person name="D'Souza A.W."/>
        </authorList>
    </citation>
    <scope>NUCLEOTIDE SEQUENCE [LARGE SCALE GENOMIC DNA]</scope>
    <source>
        <strain evidence="2 4">BP-1</strain>
        <strain evidence="1 3">BP-2</strain>
    </source>
</reference>
<evidence type="ECO:0000313" key="3">
    <source>
        <dbReference type="Proteomes" id="UP000237073"/>
    </source>
</evidence>
<name>A0A2P5GQQ1_9ENTR</name>
<evidence type="ECO:0000313" key="1">
    <source>
        <dbReference type="EMBL" id="POP43360.1"/>
    </source>
</evidence>
<dbReference type="EMBL" id="PQGE01000014">
    <property type="protein sequence ID" value="POP43360.1"/>
    <property type="molecule type" value="Genomic_DNA"/>
</dbReference>
<comment type="caution">
    <text evidence="2">The sequence shown here is derived from an EMBL/GenBank/DDBJ whole genome shotgun (WGS) entry which is preliminary data.</text>
</comment>
<gene>
    <name evidence="2" type="ORF">CHU32_09780</name>
    <name evidence="1" type="ORF">CHU33_15895</name>
</gene>
<dbReference type="InterPro" id="IPR055794">
    <property type="entry name" value="DUF7370"/>
</dbReference>
<dbReference type="Proteomes" id="UP000237073">
    <property type="component" value="Unassembled WGS sequence"/>
</dbReference>
<protein>
    <recommendedName>
        <fullName evidence="5">Gp11</fullName>
    </recommendedName>
</protein>
<dbReference type="OrthoDB" id="6538864at2"/>
<proteinExistence type="predicted"/>
<sequence length="134" mass="14314">MITTVQAKEYLESVGIKLPSFILDALVEQANSIDECLSAHYSPATALLIQMYLLGMMGLGQGDKYISSESAPSGASRSFRYGSFADRWKGSLNLLRGLDKFGCATSLIPADPTATPAFAGIWIGKGGCMKKGRL</sequence>
<dbReference type="AlphaFoldDB" id="A0A2P5GQQ1"/>
<accession>A0A2P5GQQ1</accession>